<dbReference type="Pfam" id="PF02518">
    <property type="entry name" value="HATPase_c"/>
    <property type="match status" value="1"/>
</dbReference>
<sequence length="672" mass="75267">MRRLVDRALLTACLVTSIWLGALAAQQAIGAPSFVTRYCLEVVRNAAWIGVLFIILGINLSPKKSNTPTQYWLGMSIIAVLAVMLVAGFTRSFTDEPLISGQWLLLGQISVSLAGLVMLEQVWRNATGYKRSNIRYLCLGIGAFYIYDFFLYSDALLFNKISAPFWDARGAVNTICAPLVALTMVNTRKQPIDVQISRQFVFHTSALVFAGLYLLIMSAGGYYINTAGGSWSEALLIIFFFSSTIILVLLGSSAWLRARLMVFISQHFFNYKYDYREEWLSITRLLTALDSDEALEKRIIRVMSNLVESHAGALWLRDEDNSFSAKAFWNMGEIKFDKIDVSSELIEFLSQGDWVVNLKEYQIDPTRYHLMEIPDCIWNTKKPWLVVPLFVRESLFGFVLIAEPIAKIELNWENYDLLKIVARQAGGYLALLQTQDRLSESKQFEAVNRTSAFMVHDLKTIIAQLSLLVNNAERHKTNPVFIDDMIRTTEHALKKMNHLLVQIRNPVTKDEITQFDLVALIKEVIANESKREPHPSFSGESSAISITADRDKLKSVFVHLIQNAQDATDKTGDVSVSVKRSAGWVVVFVQDTGCGMTDEFIKGQLFKPFESTKGLTGMGIGVYQSREYIRKLGGSVDVTSQVGVGTCFTIKIPIVGAAVPAPGFSNMKAVNQ</sequence>
<dbReference type="HOGENOM" id="CLU_024784_0_0_6"/>
<dbReference type="eggNOG" id="COG2203">
    <property type="taxonomic scope" value="Bacteria"/>
</dbReference>
<dbReference type="PANTHER" id="PTHR43547:SF2">
    <property type="entry name" value="HYBRID SIGNAL TRANSDUCTION HISTIDINE KINASE C"/>
    <property type="match status" value="1"/>
</dbReference>
<dbReference type="SUPFAM" id="SSF55781">
    <property type="entry name" value="GAF domain-like"/>
    <property type="match status" value="1"/>
</dbReference>
<proteinExistence type="predicted"/>
<dbReference type="GO" id="GO:0000155">
    <property type="term" value="F:phosphorelay sensor kinase activity"/>
    <property type="evidence" value="ECO:0007669"/>
    <property type="project" value="TreeGrafter"/>
</dbReference>
<organism evidence="5 6">
    <name type="scientific">Hahella chejuensis (strain KCTC 2396)</name>
    <dbReference type="NCBI Taxonomy" id="349521"/>
    <lineage>
        <taxon>Bacteria</taxon>
        <taxon>Pseudomonadati</taxon>
        <taxon>Pseudomonadota</taxon>
        <taxon>Gammaproteobacteria</taxon>
        <taxon>Oceanospirillales</taxon>
        <taxon>Hahellaceae</taxon>
        <taxon>Hahella</taxon>
    </lineage>
</organism>
<dbReference type="EC" id="2.7.13.3" evidence="2"/>
<keyword evidence="3" id="KW-0597">Phosphoprotein</keyword>
<dbReference type="InterPro" id="IPR029016">
    <property type="entry name" value="GAF-like_dom_sf"/>
</dbReference>
<dbReference type="KEGG" id="hch:HCH_02749"/>
<dbReference type="InterPro" id="IPR004358">
    <property type="entry name" value="Sig_transdc_His_kin-like_C"/>
</dbReference>
<dbReference type="Gene3D" id="3.30.565.10">
    <property type="entry name" value="Histidine kinase-like ATPase, C-terminal domain"/>
    <property type="match status" value="1"/>
</dbReference>
<evidence type="ECO:0000256" key="3">
    <source>
        <dbReference type="ARBA" id="ARBA00022553"/>
    </source>
</evidence>
<gene>
    <name evidence="5" type="ordered locus">HCH_02749</name>
</gene>
<evidence type="ECO:0000256" key="1">
    <source>
        <dbReference type="ARBA" id="ARBA00000085"/>
    </source>
</evidence>
<dbReference type="PANTHER" id="PTHR43547">
    <property type="entry name" value="TWO-COMPONENT HISTIDINE KINASE"/>
    <property type="match status" value="1"/>
</dbReference>
<dbReference type="NCBIfam" id="TIGR02916">
    <property type="entry name" value="PEP_his_kin"/>
    <property type="match status" value="1"/>
</dbReference>
<evidence type="ECO:0000259" key="4">
    <source>
        <dbReference type="PROSITE" id="PS50109"/>
    </source>
</evidence>
<accession>Q2SIJ0</accession>
<dbReference type="InterPro" id="IPR003594">
    <property type="entry name" value="HATPase_dom"/>
</dbReference>
<dbReference type="SMART" id="SM00387">
    <property type="entry name" value="HATPase_c"/>
    <property type="match status" value="1"/>
</dbReference>
<dbReference type="Proteomes" id="UP000000238">
    <property type="component" value="Chromosome"/>
</dbReference>
<dbReference type="EMBL" id="CP000155">
    <property type="protein sequence ID" value="ABC29534.1"/>
    <property type="molecule type" value="Genomic_DNA"/>
</dbReference>
<evidence type="ECO:0000313" key="5">
    <source>
        <dbReference type="EMBL" id="ABC29534.1"/>
    </source>
</evidence>
<dbReference type="InterPro" id="IPR005467">
    <property type="entry name" value="His_kinase_dom"/>
</dbReference>
<dbReference type="STRING" id="349521.HCH_02749"/>
<dbReference type="eggNOG" id="COG4191">
    <property type="taxonomic scope" value="Bacteria"/>
</dbReference>
<keyword evidence="6" id="KW-1185">Reference proteome</keyword>
<protein>
    <recommendedName>
        <fullName evidence="2">histidine kinase</fullName>
        <ecNumber evidence="2">2.7.13.3</ecNumber>
    </recommendedName>
</protein>
<dbReference type="AlphaFoldDB" id="Q2SIJ0"/>
<feature type="domain" description="Histidine kinase" evidence="4">
    <location>
        <begin position="453"/>
        <end position="656"/>
    </location>
</feature>
<name>Q2SIJ0_HAHCH</name>
<dbReference type="InterPro" id="IPR036890">
    <property type="entry name" value="HATPase_C_sf"/>
</dbReference>
<evidence type="ECO:0000256" key="2">
    <source>
        <dbReference type="ARBA" id="ARBA00012438"/>
    </source>
</evidence>
<dbReference type="Gene3D" id="3.30.450.40">
    <property type="match status" value="1"/>
</dbReference>
<keyword evidence="5" id="KW-0418">Kinase</keyword>
<comment type="catalytic activity">
    <reaction evidence="1">
        <text>ATP + protein L-histidine = ADP + protein N-phospho-L-histidine.</text>
        <dbReference type="EC" id="2.7.13.3"/>
    </reaction>
</comment>
<dbReference type="SUPFAM" id="SSF55874">
    <property type="entry name" value="ATPase domain of HSP90 chaperone/DNA topoisomerase II/histidine kinase"/>
    <property type="match status" value="1"/>
</dbReference>
<reference evidence="5 6" key="1">
    <citation type="journal article" date="2005" name="Nucleic Acids Res.">
        <title>Genomic blueprint of Hahella chejuensis, a marine microbe producing an algicidal agent.</title>
        <authorList>
            <person name="Jeong H."/>
            <person name="Yim J.H."/>
            <person name="Lee C."/>
            <person name="Choi S.-H."/>
            <person name="Park Y.K."/>
            <person name="Yoon S.H."/>
            <person name="Hur C.-G."/>
            <person name="Kang H.-Y."/>
            <person name="Kim D."/>
            <person name="Lee H.H."/>
            <person name="Park K.H."/>
            <person name="Park S.-H."/>
            <person name="Park H.-S."/>
            <person name="Lee H.K."/>
            <person name="Oh T.K."/>
            <person name="Kim J.F."/>
        </authorList>
    </citation>
    <scope>NUCLEOTIDE SEQUENCE [LARGE SCALE GENOMIC DNA]</scope>
    <source>
        <strain evidence="5 6">KCTC 2396</strain>
    </source>
</reference>
<keyword evidence="5" id="KW-0808">Transferase</keyword>
<evidence type="ECO:0000313" key="6">
    <source>
        <dbReference type="Proteomes" id="UP000000238"/>
    </source>
</evidence>
<dbReference type="InterPro" id="IPR014265">
    <property type="entry name" value="XrtA/PrsK"/>
</dbReference>
<dbReference type="PRINTS" id="PR00344">
    <property type="entry name" value="BCTRLSENSOR"/>
</dbReference>
<dbReference type="PROSITE" id="PS50109">
    <property type="entry name" value="HIS_KIN"/>
    <property type="match status" value="1"/>
</dbReference>